<evidence type="ECO:0000313" key="3">
    <source>
        <dbReference type="Proteomes" id="UP000826661"/>
    </source>
</evidence>
<gene>
    <name evidence="2" type="ORF">H0G86_010581</name>
</gene>
<reference evidence="2 3" key="1">
    <citation type="journal article" date="2021" name="BMC Genomics">
        <title>Telomere-to-telomere genome assembly of asparaginase-producing Trichoderma simmonsii.</title>
        <authorList>
            <person name="Chung D."/>
            <person name="Kwon Y.M."/>
            <person name="Yang Y."/>
        </authorList>
    </citation>
    <scope>NUCLEOTIDE SEQUENCE [LARGE SCALE GENOMIC DNA]</scope>
    <source>
        <strain evidence="2 3">GH-Sj1</strain>
    </source>
</reference>
<organism evidence="2 3">
    <name type="scientific">Trichoderma simmonsii</name>
    <dbReference type="NCBI Taxonomy" id="1491479"/>
    <lineage>
        <taxon>Eukaryota</taxon>
        <taxon>Fungi</taxon>
        <taxon>Dikarya</taxon>
        <taxon>Ascomycota</taxon>
        <taxon>Pezizomycotina</taxon>
        <taxon>Sordariomycetes</taxon>
        <taxon>Hypocreomycetidae</taxon>
        <taxon>Hypocreales</taxon>
        <taxon>Hypocreaceae</taxon>
        <taxon>Trichoderma</taxon>
    </lineage>
</organism>
<evidence type="ECO:0000313" key="2">
    <source>
        <dbReference type="EMBL" id="QYT03636.1"/>
    </source>
</evidence>
<feature type="chain" id="PRO_5034808236" evidence="1">
    <location>
        <begin position="18"/>
        <end position="263"/>
    </location>
</feature>
<dbReference type="Proteomes" id="UP000826661">
    <property type="component" value="Chromosome VI"/>
</dbReference>
<sequence length="263" mass="25427">MRFTTAVVSILVGSAFAAPTEMSTEMKADTASDMSADTIAALSHMHLSDIFSERQLAVLKVLSKHKHELGLNDKEAEMMDTFMGALHETFHLNDKRQIAIPPSIITNATDAIGNATNTVTGALGNPGGLIDPLNVTNTNATTGAVGTTAGTIANATTGALTGSTALLDILKSIPALGALLGGTTGGLGGATSGLTGAASGLGGLTGATSGLGGLTGGLGGLTGGLGGLTGGLGGLTGGLGGLGGLLCPRSGGLLGGILIPGIL</sequence>
<feature type="signal peptide" evidence="1">
    <location>
        <begin position="1"/>
        <end position="17"/>
    </location>
</feature>
<keyword evidence="3" id="KW-1185">Reference proteome</keyword>
<dbReference type="AlphaFoldDB" id="A0A8G0PID2"/>
<dbReference type="EMBL" id="CP075869">
    <property type="protein sequence ID" value="QYT03636.1"/>
    <property type="molecule type" value="Genomic_DNA"/>
</dbReference>
<proteinExistence type="predicted"/>
<accession>A0A8G0PID2</accession>
<keyword evidence="1" id="KW-0732">Signal</keyword>
<evidence type="ECO:0000256" key="1">
    <source>
        <dbReference type="SAM" id="SignalP"/>
    </source>
</evidence>
<protein>
    <submittedName>
        <fullName evidence="2">Uncharacterized protein</fullName>
    </submittedName>
</protein>
<name>A0A8G0PID2_9HYPO</name>